<name>A0AAD5WM48_PARTN</name>
<gene>
    <name evidence="1" type="ORF">KIN20_037036</name>
</gene>
<sequence length="189" mass="21757">MELKESLADLGKCLILNRLAYNSSKANVETWQSKTNALASTFERIIQYRSALLWSTIIYNSSIMESFDAALEALPRSFELDEYRLVYGWDSSVSKAASRLLYSALALFLRLAVFNKEIDNTLSQKEYLELIRGREAMPAKRLDFAFSFFMDHKQLMIEVARKQSCLDGRFCDQINGICANFDQVYLKLQ</sequence>
<accession>A0AAD5WM48</accession>
<proteinExistence type="predicted"/>
<protein>
    <submittedName>
        <fullName evidence="1">Uncharacterized protein</fullName>
    </submittedName>
</protein>
<organism evidence="1 2">
    <name type="scientific">Parelaphostrongylus tenuis</name>
    <name type="common">Meningeal worm</name>
    <dbReference type="NCBI Taxonomy" id="148309"/>
    <lineage>
        <taxon>Eukaryota</taxon>
        <taxon>Metazoa</taxon>
        <taxon>Ecdysozoa</taxon>
        <taxon>Nematoda</taxon>
        <taxon>Chromadorea</taxon>
        <taxon>Rhabditida</taxon>
        <taxon>Rhabditina</taxon>
        <taxon>Rhabditomorpha</taxon>
        <taxon>Strongyloidea</taxon>
        <taxon>Metastrongylidae</taxon>
        <taxon>Parelaphostrongylus</taxon>
    </lineage>
</organism>
<dbReference type="AlphaFoldDB" id="A0AAD5WM48"/>
<comment type="caution">
    <text evidence="1">The sequence shown here is derived from an EMBL/GenBank/DDBJ whole genome shotgun (WGS) entry which is preliminary data.</text>
</comment>
<keyword evidence="2" id="KW-1185">Reference proteome</keyword>
<evidence type="ECO:0000313" key="1">
    <source>
        <dbReference type="EMBL" id="KAJ1374363.1"/>
    </source>
</evidence>
<evidence type="ECO:0000313" key="2">
    <source>
        <dbReference type="Proteomes" id="UP001196413"/>
    </source>
</evidence>
<reference evidence="1" key="1">
    <citation type="submission" date="2021-06" db="EMBL/GenBank/DDBJ databases">
        <title>Parelaphostrongylus tenuis whole genome reference sequence.</title>
        <authorList>
            <person name="Garwood T.J."/>
            <person name="Larsen P.A."/>
            <person name="Fountain-Jones N.M."/>
            <person name="Garbe J.R."/>
            <person name="Macchietto M.G."/>
            <person name="Kania S.A."/>
            <person name="Gerhold R.W."/>
            <person name="Richards J.E."/>
            <person name="Wolf T.M."/>
        </authorList>
    </citation>
    <scope>NUCLEOTIDE SEQUENCE</scope>
    <source>
        <strain evidence="1">MNPRO001-30</strain>
        <tissue evidence="1">Meninges</tissue>
    </source>
</reference>
<dbReference type="EMBL" id="JAHQIW010007453">
    <property type="protein sequence ID" value="KAJ1374363.1"/>
    <property type="molecule type" value="Genomic_DNA"/>
</dbReference>
<dbReference type="Proteomes" id="UP001196413">
    <property type="component" value="Unassembled WGS sequence"/>
</dbReference>